<evidence type="ECO:0000313" key="17">
    <source>
        <dbReference type="Proteomes" id="UP001360560"/>
    </source>
</evidence>
<keyword evidence="17" id="KW-1185">Reference proteome</keyword>
<proteinExistence type="inferred from homology"/>
<dbReference type="SUPFAM" id="SSF54495">
    <property type="entry name" value="UBC-like"/>
    <property type="match status" value="1"/>
</dbReference>
<feature type="compositionally biased region" description="Basic and acidic residues" evidence="14">
    <location>
        <begin position="1"/>
        <end position="14"/>
    </location>
</feature>
<accession>A0AAV5QI49</accession>
<dbReference type="GO" id="GO:0061654">
    <property type="term" value="F:NEDD8 conjugating enzyme activity"/>
    <property type="evidence" value="ECO:0007669"/>
    <property type="project" value="UniProtKB-EC"/>
</dbReference>
<evidence type="ECO:0000256" key="1">
    <source>
        <dbReference type="ARBA" id="ARBA00005032"/>
    </source>
</evidence>
<evidence type="ECO:0000256" key="12">
    <source>
        <dbReference type="PROSITE-ProRule" id="PRU10133"/>
    </source>
</evidence>
<feature type="region of interest" description="Disordered" evidence="14">
    <location>
        <begin position="1"/>
        <end position="35"/>
    </location>
</feature>
<dbReference type="InterPro" id="IPR000608">
    <property type="entry name" value="UBC"/>
</dbReference>
<evidence type="ECO:0000256" key="3">
    <source>
        <dbReference type="ARBA" id="ARBA00022741"/>
    </source>
</evidence>
<evidence type="ECO:0000256" key="11">
    <source>
        <dbReference type="ARBA" id="ARBA00044315"/>
    </source>
</evidence>
<dbReference type="PROSITE" id="PS00183">
    <property type="entry name" value="UBC_1"/>
    <property type="match status" value="1"/>
</dbReference>
<dbReference type="EMBL" id="BTFZ01000002">
    <property type="protein sequence ID" value="GMM34518.1"/>
    <property type="molecule type" value="Genomic_DNA"/>
</dbReference>
<name>A0AAV5QI49_9ASCO</name>
<gene>
    <name evidence="16" type="ORF">DASC09_018430</name>
</gene>
<dbReference type="FunFam" id="3.10.110.10:FF:000005">
    <property type="entry name" value="NEDD8-conjugating enzyme Ubc12"/>
    <property type="match status" value="1"/>
</dbReference>
<dbReference type="SMART" id="SM00212">
    <property type="entry name" value="UBCc"/>
    <property type="match status" value="1"/>
</dbReference>
<keyword evidence="4 13" id="KW-0833">Ubl conjugation pathway</keyword>
<dbReference type="InterPro" id="IPR050113">
    <property type="entry name" value="Ub_conjugating_enzyme"/>
</dbReference>
<dbReference type="GO" id="GO:0005524">
    <property type="term" value="F:ATP binding"/>
    <property type="evidence" value="ECO:0007669"/>
    <property type="project" value="UniProtKB-UniRule"/>
</dbReference>
<evidence type="ECO:0000256" key="5">
    <source>
        <dbReference type="ARBA" id="ARBA00022840"/>
    </source>
</evidence>
<evidence type="ECO:0000256" key="6">
    <source>
        <dbReference type="ARBA" id="ARBA00043698"/>
    </source>
</evidence>
<sequence length="194" mass="22288">MLKLKKLQEKKRQEQQMLESTTSSSSSSSSTGSTRVFPAKIRIERDFKELKSLPRTVTITFPIEDDKMNFNIIVKPNSGFYKGGIFKFAVNINDNYPIDPPKVKCVPKIYHPNIDLQGNVCLNILREEWSPALDMYNVIMGLVVLFNEPNPSDPLNKEAANTLSKDISKFQRNVKESMKGYYVLDEKYDDVIHY</sequence>
<organism evidence="16 17">
    <name type="scientific">Saccharomycopsis crataegensis</name>
    <dbReference type="NCBI Taxonomy" id="43959"/>
    <lineage>
        <taxon>Eukaryota</taxon>
        <taxon>Fungi</taxon>
        <taxon>Dikarya</taxon>
        <taxon>Ascomycota</taxon>
        <taxon>Saccharomycotina</taxon>
        <taxon>Saccharomycetes</taxon>
        <taxon>Saccharomycopsidaceae</taxon>
        <taxon>Saccharomycopsis</taxon>
    </lineage>
</organism>
<dbReference type="EC" id="2.3.2.34" evidence="7"/>
<feature type="domain" description="UBC core" evidence="15">
    <location>
        <begin position="38"/>
        <end position="183"/>
    </location>
</feature>
<evidence type="ECO:0000256" key="7">
    <source>
        <dbReference type="ARBA" id="ARBA00044047"/>
    </source>
</evidence>
<keyword evidence="5 13" id="KW-0067">ATP-binding</keyword>
<evidence type="ECO:0000256" key="2">
    <source>
        <dbReference type="ARBA" id="ARBA00022679"/>
    </source>
</evidence>
<comment type="caution">
    <text evidence="16">The sequence shown here is derived from an EMBL/GenBank/DDBJ whole genome shotgun (WGS) entry which is preliminary data.</text>
</comment>
<dbReference type="GeneID" id="90072497"/>
<feature type="active site" description="Glycyl thioester intermediate" evidence="12">
    <location>
        <position position="121"/>
    </location>
</feature>
<keyword evidence="3 13" id="KW-0547">Nucleotide-binding</keyword>
<dbReference type="Pfam" id="PF00179">
    <property type="entry name" value="UQ_con"/>
    <property type="match status" value="1"/>
</dbReference>
<dbReference type="PROSITE" id="PS50127">
    <property type="entry name" value="UBC_2"/>
    <property type="match status" value="1"/>
</dbReference>
<dbReference type="CDD" id="cd23794">
    <property type="entry name" value="UBCc_UBE2F_UBE2M"/>
    <property type="match status" value="1"/>
</dbReference>
<evidence type="ECO:0000256" key="9">
    <source>
        <dbReference type="ARBA" id="ARBA00044092"/>
    </source>
</evidence>
<comment type="catalytic activity">
    <reaction evidence="6">
        <text>[E1 NEDD8-activating enzyme]-S-[NEDD8 protein]-yl-L-cysteine + [E2 NEDD8-conjugating enzyme]-L-cysteine = [E1 NEDD8-activating enzyme]-L-cysteine + [E2 NEDD8-conjugating enzyme]-S-[NEDD8-protein]-yl-L-cysteine.</text>
        <dbReference type="EC" id="2.3.2.34"/>
    </reaction>
</comment>
<comment type="pathway">
    <text evidence="1">Protein modification; protein neddylation.</text>
</comment>
<protein>
    <recommendedName>
        <fullName evidence="9">NEDD8-conjugating enzyme UBC12</fullName>
        <ecNumber evidence="7">2.3.2.34</ecNumber>
    </recommendedName>
    <alternativeName>
        <fullName evidence="8">NEDD8-conjugating enzyme Ubc12</fullName>
    </alternativeName>
    <alternativeName>
        <fullName evidence="10">RUB1-conjugating enzyme</fullName>
    </alternativeName>
    <alternativeName>
        <fullName evidence="11">Ubiquitin carrier protein 12</fullName>
    </alternativeName>
</protein>
<dbReference type="Proteomes" id="UP001360560">
    <property type="component" value="Unassembled WGS sequence"/>
</dbReference>
<evidence type="ECO:0000256" key="10">
    <source>
        <dbReference type="ARBA" id="ARBA00044279"/>
    </source>
</evidence>
<evidence type="ECO:0000256" key="14">
    <source>
        <dbReference type="SAM" id="MobiDB-lite"/>
    </source>
</evidence>
<dbReference type="PANTHER" id="PTHR24067">
    <property type="entry name" value="UBIQUITIN-CONJUGATING ENZYME E2"/>
    <property type="match status" value="1"/>
</dbReference>
<feature type="compositionally biased region" description="Low complexity" evidence="14">
    <location>
        <begin position="15"/>
        <end position="34"/>
    </location>
</feature>
<evidence type="ECO:0000313" key="16">
    <source>
        <dbReference type="EMBL" id="GMM34518.1"/>
    </source>
</evidence>
<dbReference type="InterPro" id="IPR016135">
    <property type="entry name" value="UBQ-conjugating_enzyme/RWD"/>
</dbReference>
<reference evidence="16 17" key="1">
    <citation type="journal article" date="2023" name="Elife">
        <title>Identification of key yeast species and microbe-microbe interactions impacting larval growth of Drosophila in the wild.</title>
        <authorList>
            <person name="Mure A."/>
            <person name="Sugiura Y."/>
            <person name="Maeda R."/>
            <person name="Honda K."/>
            <person name="Sakurai N."/>
            <person name="Takahashi Y."/>
            <person name="Watada M."/>
            <person name="Katoh T."/>
            <person name="Gotoh A."/>
            <person name="Gotoh Y."/>
            <person name="Taniguchi I."/>
            <person name="Nakamura K."/>
            <person name="Hayashi T."/>
            <person name="Katayama T."/>
            <person name="Uemura T."/>
            <person name="Hattori Y."/>
        </authorList>
    </citation>
    <scope>NUCLEOTIDE SEQUENCE [LARGE SCALE GENOMIC DNA]</scope>
    <source>
        <strain evidence="16 17">SC-9</strain>
    </source>
</reference>
<keyword evidence="2" id="KW-0808">Transferase</keyword>
<dbReference type="RefSeq" id="XP_064851518.1">
    <property type="nucleotide sequence ID" value="XM_064995446.1"/>
</dbReference>
<dbReference type="AlphaFoldDB" id="A0AAV5QI49"/>
<evidence type="ECO:0000256" key="13">
    <source>
        <dbReference type="RuleBase" id="RU362109"/>
    </source>
</evidence>
<comment type="similarity">
    <text evidence="13">Belongs to the ubiquitin-conjugating enzyme family.</text>
</comment>
<evidence type="ECO:0000256" key="4">
    <source>
        <dbReference type="ARBA" id="ARBA00022786"/>
    </source>
</evidence>
<evidence type="ECO:0000256" key="8">
    <source>
        <dbReference type="ARBA" id="ARBA00044084"/>
    </source>
</evidence>
<evidence type="ECO:0000259" key="15">
    <source>
        <dbReference type="PROSITE" id="PS50127"/>
    </source>
</evidence>
<dbReference type="Gene3D" id="3.10.110.10">
    <property type="entry name" value="Ubiquitin Conjugating Enzyme"/>
    <property type="match status" value="1"/>
</dbReference>
<dbReference type="InterPro" id="IPR023313">
    <property type="entry name" value="UBQ-conjugating_AS"/>
</dbReference>